<keyword evidence="4" id="KW-1185">Reference proteome</keyword>
<reference evidence="3" key="2">
    <citation type="submission" date="2021-02" db="UniProtKB">
        <authorList>
            <consortium name="EnsemblMetazoa"/>
        </authorList>
    </citation>
    <scope>IDENTIFICATION</scope>
    <source>
        <strain evidence="3">JHB</strain>
    </source>
</reference>
<gene>
    <name evidence="3" type="primary">6043131</name>
    <name evidence="2" type="ORF">CpipJ_CPIJ010795</name>
</gene>
<reference evidence="2" key="1">
    <citation type="submission" date="2007-03" db="EMBL/GenBank/DDBJ databases">
        <title>Annotation of Culex pipiens quinquefasciatus.</title>
        <authorList>
            <consortium name="The Broad Institute Genome Sequencing Platform"/>
            <person name="Atkinson P.W."/>
            <person name="Hemingway J."/>
            <person name="Christensen B.M."/>
            <person name="Higgs S."/>
            <person name="Kodira C."/>
            <person name="Hannick L."/>
            <person name="Megy K."/>
            <person name="O'Leary S."/>
            <person name="Pearson M."/>
            <person name="Haas B.J."/>
            <person name="Mauceli E."/>
            <person name="Wortman J.R."/>
            <person name="Lee N.H."/>
            <person name="Guigo R."/>
            <person name="Stanke M."/>
            <person name="Alvarado L."/>
            <person name="Amedeo P."/>
            <person name="Antoine C.H."/>
            <person name="Arensburger P."/>
            <person name="Bidwell S.L."/>
            <person name="Crawford M."/>
            <person name="Camaro F."/>
            <person name="Devon K."/>
            <person name="Engels R."/>
            <person name="Hammond M."/>
            <person name="Howarth C."/>
            <person name="Koehrsen M."/>
            <person name="Lawson D."/>
            <person name="Montgomery P."/>
            <person name="Nene V."/>
            <person name="Nusbaum C."/>
            <person name="Puiu D."/>
            <person name="Romero-Severson J."/>
            <person name="Severson D.W."/>
            <person name="Shumway M."/>
            <person name="Sisk P."/>
            <person name="Stolte C."/>
            <person name="Zeng Q."/>
            <person name="Eisenstadt E."/>
            <person name="Fraser-Liggett C."/>
            <person name="Strausberg R."/>
            <person name="Galagan J."/>
            <person name="Birren B."/>
            <person name="Collins F.H."/>
        </authorList>
    </citation>
    <scope>NUCLEOTIDE SEQUENCE [LARGE SCALE GENOMIC DNA]</scope>
    <source>
        <strain evidence="2">JHB</strain>
    </source>
</reference>
<dbReference type="KEGG" id="cqu:CpipJ_CPIJ010795"/>
<protein>
    <submittedName>
        <fullName evidence="2 3">Uncharacterized protein</fullName>
    </submittedName>
</protein>
<dbReference type="Proteomes" id="UP000002320">
    <property type="component" value="Unassembled WGS sequence"/>
</dbReference>
<dbReference type="AlphaFoldDB" id="B0WTW0"/>
<evidence type="ECO:0000313" key="2">
    <source>
        <dbReference type="EMBL" id="EDS34652.1"/>
    </source>
</evidence>
<feature type="region of interest" description="Disordered" evidence="1">
    <location>
        <begin position="1"/>
        <end position="30"/>
    </location>
</feature>
<dbReference type="PANTHER" id="PTHR37449:SF1">
    <property type="entry name" value="OS02G0159950 PROTEIN"/>
    <property type="match status" value="1"/>
</dbReference>
<dbReference type="PANTHER" id="PTHR37449">
    <property type="match status" value="1"/>
</dbReference>
<evidence type="ECO:0000313" key="4">
    <source>
        <dbReference type="Proteomes" id="UP000002320"/>
    </source>
</evidence>
<dbReference type="EnsemblMetazoa" id="CPIJ010795-RA">
    <property type="protein sequence ID" value="CPIJ010795-PA"/>
    <property type="gene ID" value="CPIJ010795"/>
</dbReference>
<sequence length="225" mass="24355">MSARSGSAGSPTYRILSRRPGRSTAGSTMSGRLVAAIRNTPFRSSMPSISVSSWLTTRIPAPPSALSDRFGHSESNSSKKMTHGAELRARWKHCRTARSDSPTYCLTQRRGKKRDVELLDLKIPVGHSSHLDIDLRRRSSGPFTEIKLIPASFATAFASSVFPQPGGPHSNTPDGALSPSIFNRWGNFTGARMASFNSSRMSPSDPMSFQVTSGTVMKPSRLAEG</sequence>
<feature type="compositionally biased region" description="Polar residues" evidence="1">
    <location>
        <begin position="199"/>
        <end position="215"/>
    </location>
</feature>
<proteinExistence type="predicted"/>
<dbReference type="eggNOG" id="ENOG502SANV">
    <property type="taxonomic scope" value="Eukaryota"/>
</dbReference>
<accession>B0WTW0</accession>
<dbReference type="VEuPathDB" id="VectorBase:CPIJ010795"/>
<organism>
    <name type="scientific">Culex quinquefasciatus</name>
    <name type="common">Southern house mosquito</name>
    <name type="synonym">Culex pungens</name>
    <dbReference type="NCBI Taxonomy" id="7176"/>
    <lineage>
        <taxon>Eukaryota</taxon>
        <taxon>Metazoa</taxon>
        <taxon>Ecdysozoa</taxon>
        <taxon>Arthropoda</taxon>
        <taxon>Hexapoda</taxon>
        <taxon>Insecta</taxon>
        <taxon>Pterygota</taxon>
        <taxon>Neoptera</taxon>
        <taxon>Endopterygota</taxon>
        <taxon>Diptera</taxon>
        <taxon>Nematocera</taxon>
        <taxon>Culicoidea</taxon>
        <taxon>Culicidae</taxon>
        <taxon>Culicinae</taxon>
        <taxon>Culicini</taxon>
        <taxon>Culex</taxon>
        <taxon>Culex</taxon>
    </lineage>
</organism>
<dbReference type="InParanoid" id="B0WTW0"/>
<feature type="region of interest" description="Disordered" evidence="1">
    <location>
        <begin position="65"/>
        <end position="84"/>
    </location>
</feature>
<dbReference type="EMBL" id="DS232093">
    <property type="protein sequence ID" value="EDS34652.1"/>
    <property type="molecule type" value="Genomic_DNA"/>
</dbReference>
<dbReference type="HOGENOM" id="CLU_1230985_0_0_1"/>
<evidence type="ECO:0000256" key="1">
    <source>
        <dbReference type="SAM" id="MobiDB-lite"/>
    </source>
</evidence>
<feature type="region of interest" description="Disordered" evidence="1">
    <location>
        <begin position="199"/>
        <end position="225"/>
    </location>
</feature>
<evidence type="ECO:0000313" key="3">
    <source>
        <dbReference type="EnsemblMetazoa" id="CPIJ010795-PA"/>
    </source>
</evidence>
<feature type="compositionally biased region" description="Polar residues" evidence="1">
    <location>
        <begin position="1"/>
        <end position="10"/>
    </location>
</feature>
<name>B0WTW0_CULQU</name>